<dbReference type="RefSeq" id="WP_308864978.1">
    <property type="nucleotide sequence ID" value="NZ_JAVHUL010000030.1"/>
</dbReference>
<comment type="subcellular location">
    <subcellularLocation>
        <location evidence="1">Membrane</location>
        <topology evidence="1">Single-pass membrane protein</topology>
    </subcellularLocation>
</comment>
<keyword evidence="5 6" id="KW-0472">Membrane</keyword>
<comment type="caution">
    <text evidence="9">The sequence shown here is derived from an EMBL/GenBank/DDBJ whole genome shotgun (WGS) entry which is preliminary data.</text>
</comment>
<evidence type="ECO:0000313" key="10">
    <source>
        <dbReference type="Proteomes" id="UP001230915"/>
    </source>
</evidence>
<keyword evidence="4 6" id="KW-1133">Transmembrane helix</keyword>
<comment type="similarity">
    <text evidence="2 6">Belongs to the band 7/mec-2 family. HflK subfamily.</text>
</comment>
<evidence type="ECO:0000256" key="4">
    <source>
        <dbReference type="ARBA" id="ARBA00022989"/>
    </source>
</evidence>
<name>A0ABU1A2W9_9FLAO</name>
<dbReference type="NCBIfam" id="TIGR01933">
    <property type="entry name" value="hflK"/>
    <property type="match status" value="1"/>
</dbReference>
<keyword evidence="9" id="KW-0645">Protease</keyword>
<feature type="transmembrane region" description="Helical" evidence="6">
    <location>
        <begin position="28"/>
        <end position="46"/>
    </location>
</feature>
<evidence type="ECO:0000256" key="3">
    <source>
        <dbReference type="ARBA" id="ARBA00022692"/>
    </source>
</evidence>
<dbReference type="EMBL" id="JAVHUL010000030">
    <property type="protein sequence ID" value="MDQ7918049.1"/>
    <property type="molecule type" value="Genomic_DNA"/>
</dbReference>
<dbReference type="GO" id="GO:0008233">
    <property type="term" value="F:peptidase activity"/>
    <property type="evidence" value="ECO:0007669"/>
    <property type="project" value="UniProtKB-KW"/>
</dbReference>
<dbReference type="SUPFAM" id="SSF117892">
    <property type="entry name" value="Band 7/SPFH domain"/>
    <property type="match status" value="1"/>
</dbReference>
<gene>
    <name evidence="9" type="primary">hflK</name>
    <name evidence="9" type="ORF">RBU60_10710</name>
</gene>
<evidence type="ECO:0000313" key="9">
    <source>
        <dbReference type="EMBL" id="MDQ7918049.1"/>
    </source>
</evidence>
<evidence type="ECO:0000256" key="1">
    <source>
        <dbReference type="ARBA" id="ARBA00004167"/>
    </source>
</evidence>
<keyword evidence="10" id="KW-1185">Reference proteome</keyword>
<feature type="domain" description="Band 7" evidence="8">
    <location>
        <begin position="41"/>
        <end position="222"/>
    </location>
</feature>
<dbReference type="SMART" id="SM00244">
    <property type="entry name" value="PHB"/>
    <property type="match status" value="1"/>
</dbReference>
<dbReference type="CDD" id="cd03404">
    <property type="entry name" value="SPFH_HflK"/>
    <property type="match status" value="1"/>
</dbReference>
<organism evidence="9 10">
    <name type="scientific">Mesonia profundi</name>
    <dbReference type="NCBI Taxonomy" id="3070998"/>
    <lineage>
        <taxon>Bacteria</taxon>
        <taxon>Pseudomonadati</taxon>
        <taxon>Bacteroidota</taxon>
        <taxon>Flavobacteriia</taxon>
        <taxon>Flavobacteriales</taxon>
        <taxon>Flavobacteriaceae</taxon>
        <taxon>Mesonia</taxon>
    </lineage>
</organism>
<sequence>MNNNEAQGFEVPESMGNIINLITKNIKVILIGIILLIVLLGSFFQIQPEEVGVITRFGKYTKTVDPGLNFKIPFVETVYKVPVERQQKLEFGFRTTDTNSLNTNYSKDNAQEESQMLTGDLNLADVEWVVQYRIDDAYNFLFKVKNPETTLRYMSEAAMRIVVGDRTVNEVLTVGRTEVANKVHKIVQDLSNEYSLGVKIDQVVLQDVNPPDAVKAAFNAVNQAQQERATLINEAESEYNKVIPKAKGQALETIQKAEGYAAERINNAQGEVSRFNDLYTEYIKAPEVTRTRIYLETMNKVLPQLGNKIITDETGSNVLPLLQMQMQKQDTPNTPK</sequence>
<dbReference type="GO" id="GO:0006508">
    <property type="term" value="P:proteolysis"/>
    <property type="evidence" value="ECO:0007669"/>
    <property type="project" value="UniProtKB-KW"/>
</dbReference>
<dbReference type="InterPro" id="IPR010201">
    <property type="entry name" value="HflK"/>
</dbReference>
<dbReference type="PANTHER" id="PTHR43327">
    <property type="entry name" value="STOMATIN-LIKE PROTEIN 2, MITOCHONDRIAL"/>
    <property type="match status" value="1"/>
</dbReference>
<protein>
    <recommendedName>
        <fullName evidence="6">Protein HflK</fullName>
    </recommendedName>
</protein>
<evidence type="ECO:0000256" key="7">
    <source>
        <dbReference type="SAM" id="Coils"/>
    </source>
</evidence>
<keyword evidence="7" id="KW-0175">Coiled coil</keyword>
<keyword evidence="9" id="KW-0378">Hydrolase</keyword>
<dbReference type="Gene3D" id="3.30.479.30">
    <property type="entry name" value="Band 7 domain"/>
    <property type="match status" value="1"/>
</dbReference>
<evidence type="ECO:0000256" key="2">
    <source>
        <dbReference type="ARBA" id="ARBA00006971"/>
    </source>
</evidence>
<proteinExistence type="inferred from homology"/>
<comment type="function">
    <text evidence="6">HflC and HflK could encode or regulate a protease.</text>
</comment>
<evidence type="ECO:0000259" key="8">
    <source>
        <dbReference type="SMART" id="SM00244"/>
    </source>
</evidence>
<accession>A0ABU1A2W9</accession>
<evidence type="ECO:0000256" key="5">
    <source>
        <dbReference type="ARBA" id="ARBA00023136"/>
    </source>
</evidence>
<evidence type="ECO:0000256" key="6">
    <source>
        <dbReference type="RuleBase" id="RU364113"/>
    </source>
</evidence>
<dbReference type="Pfam" id="PF01145">
    <property type="entry name" value="Band_7"/>
    <property type="match status" value="1"/>
</dbReference>
<feature type="coiled-coil region" evidence="7">
    <location>
        <begin position="214"/>
        <end position="241"/>
    </location>
</feature>
<keyword evidence="3 6" id="KW-0812">Transmembrane</keyword>
<dbReference type="PANTHER" id="PTHR43327:SF2">
    <property type="entry name" value="MODULATOR OF FTSH PROTEASE HFLK"/>
    <property type="match status" value="1"/>
</dbReference>
<dbReference type="InterPro" id="IPR036013">
    <property type="entry name" value="Band_7/SPFH_dom_sf"/>
</dbReference>
<dbReference type="InterPro" id="IPR001107">
    <property type="entry name" value="Band_7"/>
</dbReference>
<reference evidence="9 10" key="1">
    <citation type="submission" date="2023-08" db="EMBL/GenBank/DDBJ databases">
        <title>Mesonia sp. MT50, isolated from deep-sea sediment of the Mariana Trench.</title>
        <authorList>
            <person name="Fu H."/>
        </authorList>
    </citation>
    <scope>NUCLEOTIDE SEQUENCE [LARGE SCALE GENOMIC DNA]</scope>
    <source>
        <strain evidence="9 10">MT50</strain>
    </source>
</reference>
<comment type="subunit">
    <text evidence="6">HflC and HflK may interact to form a multimeric complex.</text>
</comment>
<dbReference type="Proteomes" id="UP001230915">
    <property type="component" value="Unassembled WGS sequence"/>
</dbReference>
<dbReference type="InterPro" id="IPR050710">
    <property type="entry name" value="Band7/mec-2_domain"/>
</dbReference>